<dbReference type="EMBL" id="FRBK01000025">
    <property type="protein sequence ID" value="SHN23023.1"/>
    <property type="molecule type" value="Genomic_DNA"/>
</dbReference>
<dbReference type="AlphaFoldDB" id="A0A9X8N7M0"/>
<feature type="compositionally biased region" description="Low complexity" evidence="1">
    <location>
        <begin position="1"/>
        <end position="16"/>
    </location>
</feature>
<feature type="region of interest" description="Disordered" evidence="1">
    <location>
        <begin position="1"/>
        <end position="60"/>
    </location>
</feature>
<dbReference type="RefSeq" id="WP_073448943.1">
    <property type="nucleotide sequence ID" value="NZ_FRBK01000025.1"/>
</dbReference>
<accession>A0A9X8N7M0</accession>
<evidence type="ECO:0000256" key="1">
    <source>
        <dbReference type="SAM" id="MobiDB-lite"/>
    </source>
</evidence>
<proteinExistence type="predicted"/>
<gene>
    <name evidence="2" type="ORF">SAMN05216268_125114</name>
</gene>
<evidence type="ECO:0000313" key="3">
    <source>
        <dbReference type="Proteomes" id="UP000184388"/>
    </source>
</evidence>
<sequence length="140" mass="14380">MPAAEPPAQQAAPARGARSRAAHPALSRPAGLPGPAPGMRYNLGTAGDPVAPLGVPPDDVRGSLVAALTALTGRDEVLEAPLRVRRAGAPDAAGRPVGPARRPGPPGARASRAPTSRAYRPHLAAARHPPHHRHDPQEPR</sequence>
<feature type="region of interest" description="Disordered" evidence="1">
    <location>
        <begin position="81"/>
        <end position="140"/>
    </location>
</feature>
<evidence type="ECO:0000313" key="2">
    <source>
        <dbReference type="EMBL" id="SHN23023.1"/>
    </source>
</evidence>
<name>A0A9X8N7M0_9ACTN</name>
<dbReference type="Proteomes" id="UP000184388">
    <property type="component" value="Unassembled WGS sequence"/>
</dbReference>
<comment type="caution">
    <text evidence="2">The sequence shown here is derived from an EMBL/GenBank/DDBJ whole genome shotgun (WGS) entry which is preliminary data.</text>
</comment>
<reference evidence="3" key="1">
    <citation type="submission" date="2016-11" db="EMBL/GenBank/DDBJ databases">
        <authorList>
            <person name="Jaros S."/>
            <person name="Januszkiewicz K."/>
            <person name="Wedrychowicz H."/>
        </authorList>
    </citation>
    <scope>NUCLEOTIDE SEQUENCE [LARGE SCALE GENOMIC DNA]</scope>
    <source>
        <strain evidence="3">CGMCC 4.3555</strain>
    </source>
</reference>
<protein>
    <submittedName>
        <fullName evidence="2">Uncharacterized protein</fullName>
    </submittedName>
</protein>
<organism evidence="2 3">
    <name type="scientific">Streptomyces yunnanensis</name>
    <dbReference type="NCBI Taxonomy" id="156453"/>
    <lineage>
        <taxon>Bacteria</taxon>
        <taxon>Bacillati</taxon>
        <taxon>Actinomycetota</taxon>
        <taxon>Actinomycetes</taxon>
        <taxon>Kitasatosporales</taxon>
        <taxon>Streptomycetaceae</taxon>
        <taxon>Streptomyces</taxon>
    </lineage>
</organism>
<feature type="compositionally biased region" description="Low complexity" evidence="1">
    <location>
        <begin position="87"/>
        <end position="127"/>
    </location>
</feature>